<dbReference type="InterPro" id="IPR005123">
    <property type="entry name" value="Oxoglu/Fe-dep_dioxygenase_dom"/>
</dbReference>
<dbReference type="InterPro" id="IPR027443">
    <property type="entry name" value="IPNS-like_sf"/>
</dbReference>
<proteinExistence type="predicted"/>
<dbReference type="SUPFAM" id="SSF51197">
    <property type="entry name" value="Clavaminate synthase-like"/>
    <property type="match status" value="1"/>
</dbReference>
<dbReference type="InterPro" id="IPR044861">
    <property type="entry name" value="IPNS-like_FE2OG_OXY"/>
</dbReference>
<evidence type="ECO:0000313" key="3">
    <source>
        <dbReference type="EMBL" id="KAJ0399461.1"/>
    </source>
</evidence>
<dbReference type="EMBL" id="JAKCXM010000182">
    <property type="protein sequence ID" value="KAJ0399461.1"/>
    <property type="molecule type" value="Genomic_DNA"/>
</dbReference>
<gene>
    <name evidence="3" type="ORF">P43SY_009125</name>
</gene>
<dbReference type="Pfam" id="PF03171">
    <property type="entry name" value="2OG-FeII_Oxy"/>
    <property type="match status" value="1"/>
</dbReference>
<dbReference type="InterPro" id="IPR050231">
    <property type="entry name" value="Iron_ascorbate_oxido_reductase"/>
</dbReference>
<name>A0AAD5LHV5_PYTIN</name>
<organism evidence="3 4">
    <name type="scientific">Pythium insidiosum</name>
    <name type="common">Pythiosis disease agent</name>
    <dbReference type="NCBI Taxonomy" id="114742"/>
    <lineage>
        <taxon>Eukaryota</taxon>
        <taxon>Sar</taxon>
        <taxon>Stramenopiles</taxon>
        <taxon>Oomycota</taxon>
        <taxon>Peronosporomycetes</taxon>
        <taxon>Pythiales</taxon>
        <taxon>Pythiaceae</taxon>
        <taxon>Pythium</taxon>
    </lineage>
</organism>
<evidence type="ECO:0000256" key="1">
    <source>
        <dbReference type="SAM" id="MobiDB-lite"/>
    </source>
</evidence>
<feature type="region of interest" description="Disordered" evidence="1">
    <location>
        <begin position="1"/>
        <end position="24"/>
    </location>
</feature>
<accession>A0AAD5LHV5</accession>
<feature type="region of interest" description="Disordered" evidence="1">
    <location>
        <begin position="219"/>
        <end position="242"/>
    </location>
</feature>
<dbReference type="PROSITE" id="PS51471">
    <property type="entry name" value="FE2OG_OXY"/>
    <property type="match status" value="1"/>
</dbReference>
<sequence>MPKDGLNADQPAPTAEPQPAPLPRGLLAMAQRPPLHCVFYYESQTVTSEVNMPLVYAKADDASPGTRLMDLEVRLREHFRIPVGSSVFAVVPAEELYSPAYPLVMINTIAANLYQRYENDRVPVLHFAIVVRDMTLLRQPMPRNEAHESPFFPISAALLSQREPSVARQLARMRFVQNMQRFGFVRLEVTTEQAQIPQHAFEAVRKWLQRQLELPADKRWSDKVDGRSDAEATSSDDGATHPLVSRGRYVGFRSDRNREYLQLRRPIAASGTVWPPAYFADNQAFAMEMLALLNLLDDLGRDCMRAICDVLNMDVNWVMNELLDDPTAPPATAAEVAQVDKSYQYGASVLRVYNYRNKAKGNGDKTPVNPEDDSCGVHADLGLVTVSPCATVPGLQMWNMERMSWTDVEADAGVLHFSVFAGETLGFITNGLIKAPLHRVPPICVDSEADRRMSMPYFLRARPHACLNPRAEPNIRLTCRDFMEDVVFKKRPWRRDTPDSPPPDY</sequence>
<feature type="domain" description="Fe2OG dioxygenase" evidence="2">
    <location>
        <begin position="346"/>
        <end position="461"/>
    </location>
</feature>
<dbReference type="Proteomes" id="UP001209570">
    <property type="component" value="Unassembled WGS sequence"/>
</dbReference>
<evidence type="ECO:0000313" key="4">
    <source>
        <dbReference type="Proteomes" id="UP001209570"/>
    </source>
</evidence>
<reference evidence="3" key="1">
    <citation type="submission" date="2021-12" db="EMBL/GenBank/DDBJ databases">
        <title>Prjna785345.</title>
        <authorList>
            <person name="Rujirawat T."/>
            <person name="Krajaejun T."/>
        </authorList>
    </citation>
    <scope>NUCLEOTIDE SEQUENCE</scope>
    <source>
        <strain evidence="3">Pi057C3</strain>
    </source>
</reference>
<feature type="compositionally biased region" description="Basic and acidic residues" evidence="1">
    <location>
        <begin position="219"/>
        <end position="230"/>
    </location>
</feature>
<dbReference type="Gene3D" id="2.60.120.330">
    <property type="entry name" value="B-lactam Antibiotic, Isopenicillin N Synthase, Chain"/>
    <property type="match status" value="1"/>
</dbReference>
<dbReference type="PANTHER" id="PTHR47990">
    <property type="entry name" value="2-OXOGLUTARATE (2OG) AND FE(II)-DEPENDENT OXYGENASE SUPERFAMILY PROTEIN-RELATED"/>
    <property type="match status" value="1"/>
</dbReference>
<keyword evidence="4" id="KW-1185">Reference proteome</keyword>
<evidence type="ECO:0000259" key="2">
    <source>
        <dbReference type="PROSITE" id="PS51471"/>
    </source>
</evidence>
<protein>
    <recommendedName>
        <fullName evidence="2">Fe2OG dioxygenase domain-containing protein</fullName>
    </recommendedName>
</protein>
<comment type="caution">
    <text evidence="3">The sequence shown here is derived from an EMBL/GenBank/DDBJ whole genome shotgun (WGS) entry which is preliminary data.</text>
</comment>
<dbReference type="AlphaFoldDB" id="A0AAD5LHV5"/>